<dbReference type="PROSITE" id="PS51462">
    <property type="entry name" value="NUDIX"/>
    <property type="match status" value="1"/>
</dbReference>
<dbReference type="PANTHER" id="PTHR43046">
    <property type="entry name" value="GDP-MANNOSE MANNOSYL HYDROLASE"/>
    <property type="match status" value="1"/>
</dbReference>
<keyword evidence="2" id="KW-0378">Hydrolase</keyword>
<feature type="domain" description="Nudix hydrolase" evidence="3">
    <location>
        <begin position="60"/>
        <end position="182"/>
    </location>
</feature>
<proteinExistence type="predicted"/>
<comment type="caution">
    <text evidence="4">The sequence shown here is derived from an EMBL/GenBank/DDBJ whole genome shotgun (WGS) entry which is preliminary data.</text>
</comment>
<sequence>MYYLQQNHGGKGILSELSLPRIHFWGKMRQNVDHMEERQAANEEAVRAMRNADRVSASRHKRCRATAVVIEGGKVLLVRDNGKHDFSLPGGGFKRGESTQRAAAREVFEELRLKTISSTRLRELDFVGRRASHKVALLVTTGRVHLDRGELDRYLWWDTKEELDVQGHVQRIVSGLRKLELL</sequence>
<dbReference type="EMBL" id="LAZR01066110">
    <property type="protein sequence ID" value="KKK54209.1"/>
    <property type="molecule type" value="Genomic_DNA"/>
</dbReference>
<dbReference type="SUPFAM" id="SSF55811">
    <property type="entry name" value="Nudix"/>
    <property type="match status" value="1"/>
</dbReference>
<protein>
    <recommendedName>
        <fullName evidence="3">Nudix hydrolase domain-containing protein</fullName>
    </recommendedName>
</protein>
<organism evidence="4">
    <name type="scientific">marine sediment metagenome</name>
    <dbReference type="NCBI Taxonomy" id="412755"/>
    <lineage>
        <taxon>unclassified sequences</taxon>
        <taxon>metagenomes</taxon>
        <taxon>ecological metagenomes</taxon>
    </lineage>
</organism>
<evidence type="ECO:0000313" key="4">
    <source>
        <dbReference type="EMBL" id="KKK54209.1"/>
    </source>
</evidence>
<reference evidence="4" key="1">
    <citation type="journal article" date="2015" name="Nature">
        <title>Complex archaea that bridge the gap between prokaryotes and eukaryotes.</title>
        <authorList>
            <person name="Spang A."/>
            <person name="Saw J.H."/>
            <person name="Jorgensen S.L."/>
            <person name="Zaremba-Niedzwiedzka K."/>
            <person name="Martijn J."/>
            <person name="Lind A.E."/>
            <person name="van Eijk R."/>
            <person name="Schleper C."/>
            <person name="Guy L."/>
            <person name="Ettema T.J."/>
        </authorList>
    </citation>
    <scope>NUCLEOTIDE SEQUENCE</scope>
</reference>
<accession>A0A0F8YJ51</accession>
<gene>
    <name evidence="4" type="ORF">LCGC14_3087020</name>
</gene>
<dbReference type="Gene3D" id="3.90.79.10">
    <property type="entry name" value="Nucleoside Triphosphate Pyrophosphohydrolase"/>
    <property type="match status" value="1"/>
</dbReference>
<dbReference type="InterPro" id="IPR020084">
    <property type="entry name" value="NUDIX_hydrolase_CS"/>
</dbReference>
<name>A0A0F8YJ51_9ZZZZ</name>
<dbReference type="AlphaFoldDB" id="A0A0F8YJ51"/>
<comment type="cofactor">
    <cofactor evidence="1">
        <name>Mg(2+)</name>
        <dbReference type="ChEBI" id="CHEBI:18420"/>
    </cofactor>
</comment>
<dbReference type="PANTHER" id="PTHR43046:SF14">
    <property type="entry name" value="MUTT_NUDIX FAMILY PROTEIN"/>
    <property type="match status" value="1"/>
</dbReference>
<dbReference type="InterPro" id="IPR015797">
    <property type="entry name" value="NUDIX_hydrolase-like_dom_sf"/>
</dbReference>
<dbReference type="PROSITE" id="PS00893">
    <property type="entry name" value="NUDIX_BOX"/>
    <property type="match status" value="1"/>
</dbReference>
<evidence type="ECO:0000259" key="3">
    <source>
        <dbReference type="PROSITE" id="PS51462"/>
    </source>
</evidence>
<dbReference type="InterPro" id="IPR000086">
    <property type="entry name" value="NUDIX_hydrolase_dom"/>
</dbReference>
<dbReference type="GO" id="GO:0016787">
    <property type="term" value="F:hydrolase activity"/>
    <property type="evidence" value="ECO:0007669"/>
    <property type="project" value="UniProtKB-KW"/>
</dbReference>
<dbReference type="Pfam" id="PF00293">
    <property type="entry name" value="NUDIX"/>
    <property type="match status" value="1"/>
</dbReference>
<evidence type="ECO:0000256" key="1">
    <source>
        <dbReference type="ARBA" id="ARBA00001946"/>
    </source>
</evidence>
<evidence type="ECO:0000256" key="2">
    <source>
        <dbReference type="ARBA" id="ARBA00022801"/>
    </source>
</evidence>